<evidence type="ECO:0000313" key="1">
    <source>
        <dbReference type="EMBL" id="MDZ8119987.1"/>
    </source>
</evidence>
<gene>
    <name evidence="1" type="ORF">P9H32_15255</name>
</gene>
<keyword evidence="2" id="KW-1185">Reference proteome</keyword>
<proteinExistence type="predicted"/>
<evidence type="ECO:0000313" key="2">
    <source>
        <dbReference type="Proteomes" id="UP001290861"/>
    </source>
</evidence>
<accession>A0ABU5N0L1</accession>
<organism evidence="1 2">
    <name type="scientific">Pontiella agarivorans</name>
    <dbReference type="NCBI Taxonomy" id="3038953"/>
    <lineage>
        <taxon>Bacteria</taxon>
        <taxon>Pseudomonadati</taxon>
        <taxon>Kiritimatiellota</taxon>
        <taxon>Kiritimatiellia</taxon>
        <taxon>Kiritimatiellales</taxon>
        <taxon>Pontiellaceae</taxon>
        <taxon>Pontiella</taxon>
    </lineage>
</organism>
<sequence length="821" mass="92840">MKAIGIDLTNAVSQCSSCADTDWFPAVILPMVQDEPILVGKDAKLHRRGAGLLWPPESQIPYSNNPKYGKGRVTLAEAWRYLASFETQDSAWDNYQPFQRQISWQPNPADNRSKVSFSAEDIISEAAGACIDNFSDHDLICFVVPDDIGEGAQQALLDRLGATSAVHLLPRPIAIATDWCSRQNPDKFRIIDRDSGCCGYIWVLSAGLDRWEFCPMDIRKVSFGQTEFLIPVRDHTEHSSGLAVDGLSMLAAYAIGVNKADISDVWFKIVSSNLIEELLNDTSLNCYTDDFHRACSAVKEWSGRLAKTNQDCSINPDSLNSELIKHANKFKKRDRDCIGTIADGSLAGLCMGGVSIAGRVLDQYEDYGIFEVTNGSATLNGAKLVAQQLERGLPTYRDRIAPIEIFYKGNDEFWDPVISTKTLIEGTTVEAGKVARTKEPIKEFFIPAGQDSLTLILRRKFGNKQIIRQVSAGLRESVADNENVVITAEVRPGQGFATALIRSQRPGFFETKLNWKTMKDGTPPPAPKYAWPPGVANVHSNVSRWDLAPFEEISKVLSDFRPRRNTPHAVSEFRKYIAFWLNGNEPYQYDGRIASSDSFNRFARPEVLEELSRNLGDAIDLAPSNDQLIRLAGWMYEACPASAIKVAVERIKKRQEMPCDLEVAGKAFVKKEHIQVFVEMFVERIRELKKNYSIDSNNNWIRAFRDLIRFRVDPLRPEFIKDSQINTIEKYIIGLMYYESNRRGPKYNNCLYIAPHILKRRRFDDEFLAVDSKRWKEWNEMFEYASKVGMNRQKDMAKAMLKLLKEEATLGDIKILASNEK</sequence>
<dbReference type="Proteomes" id="UP001290861">
    <property type="component" value="Unassembled WGS sequence"/>
</dbReference>
<protein>
    <submittedName>
        <fullName evidence="1">Uncharacterized protein</fullName>
    </submittedName>
</protein>
<comment type="caution">
    <text evidence="1">The sequence shown here is derived from an EMBL/GenBank/DDBJ whole genome shotgun (WGS) entry which is preliminary data.</text>
</comment>
<dbReference type="EMBL" id="JARVCO010000012">
    <property type="protein sequence ID" value="MDZ8119987.1"/>
    <property type="molecule type" value="Genomic_DNA"/>
</dbReference>
<dbReference type="RefSeq" id="WP_322609767.1">
    <property type="nucleotide sequence ID" value="NZ_JARVCO010000012.1"/>
</dbReference>
<reference evidence="1 2" key="1">
    <citation type="journal article" date="2024" name="Appl. Environ. Microbiol.">
        <title>Pontiella agarivorans sp. nov., a novel marine anaerobic bacterium capable of degrading macroalgal polysaccharides and fixing nitrogen.</title>
        <authorList>
            <person name="Liu N."/>
            <person name="Kivenson V."/>
            <person name="Peng X."/>
            <person name="Cui Z."/>
            <person name="Lankiewicz T.S."/>
            <person name="Gosselin K.M."/>
            <person name="English C.J."/>
            <person name="Blair E.M."/>
            <person name="O'Malley M.A."/>
            <person name="Valentine D.L."/>
        </authorList>
    </citation>
    <scope>NUCLEOTIDE SEQUENCE [LARGE SCALE GENOMIC DNA]</scope>
    <source>
        <strain evidence="1 2">NLcol2</strain>
    </source>
</reference>
<name>A0ABU5N0L1_9BACT</name>